<evidence type="ECO:0000313" key="2">
    <source>
        <dbReference type="EMBL" id="PMD62615.1"/>
    </source>
</evidence>
<gene>
    <name evidence="2" type="ORF">K444DRAFT_346430</name>
</gene>
<protein>
    <recommendedName>
        <fullName evidence="4">Secreted protein</fullName>
    </recommendedName>
</protein>
<name>A0A2J6THW4_9HELO</name>
<dbReference type="InParanoid" id="A0A2J6THW4"/>
<organism evidence="2 3">
    <name type="scientific">Hyaloscypha bicolor E</name>
    <dbReference type="NCBI Taxonomy" id="1095630"/>
    <lineage>
        <taxon>Eukaryota</taxon>
        <taxon>Fungi</taxon>
        <taxon>Dikarya</taxon>
        <taxon>Ascomycota</taxon>
        <taxon>Pezizomycotina</taxon>
        <taxon>Leotiomycetes</taxon>
        <taxon>Helotiales</taxon>
        <taxon>Hyaloscyphaceae</taxon>
        <taxon>Hyaloscypha</taxon>
        <taxon>Hyaloscypha bicolor</taxon>
    </lineage>
</organism>
<dbReference type="EMBL" id="KZ613783">
    <property type="protein sequence ID" value="PMD62615.1"/>
    <property type="molecule type" value="Genomic_DNA"/>
</dbReference>
<dbReference type="Proteomes" id="UP000235371">
    <property type="component" value="Unassembled WGS sequence"/>
</dbReference>
<sequence>MAPKWRPLGAKLRKLFLITHQLACATSATNVTSIACGPLVSGNRAELRLSSERKVSRPAKALTISQNGVARFGAGRYDCCIGARCD</sequence>
<feature type="chain" id="PRO_5014339706" description="Secreted protein" evidence="1">
    <location>
        <begin position="29"/>
        <end position="86"/>
    </location>
</feature>
<accession>A0A2J6THW4</accession>
<evidence type="ECO:0008006" key="4">
    <source>
        <dbReference type="Google" id="ProtNLM"/>
    </source>
</evidence>
<dbReference type="AlphaFoldDB" id="A0A2J6THW4"/>
<reference evidence="2 3" key="1">
    <citation type="submission" date="2016-04" db="EMBL/GenBank/DDBJ databases">
        <title>A degradative enzymes factory behind the ericoid mycorrhizal symbiosis.</title>
        <authorList>
            <consortium name="DOE Joint Genome Institute"/>
            <person name="Martino E."/>
            <person name="Morin E."/>
            <person name="Grelet G."/>
            <person name="Kuo A."/>
            <person name="Kohler A."/>
            <person name="Daghino S."/>
            <person name="Barry K."/>
            <person name="Choi C."/>
            <person name="Cichocki N."/>
            <person name="Clum A."/>
            <person name="Copeland A."/>
            <person name="Hainaut M."/>
            <person name="Haridas S."/>
            <person name="Labutti K."/>
            <person name="Lindquist E."/>
            <person name="Lipzen A."/>
            <person name="Khouja H.-R."/>
            <person name="Murat C."/>
            <person name="Ohm R."/>
            <person name="Olson A."/>
            <person name="Spatafora J."/>
            <person name="Veneault-Fourrey C."/>
            <person name="Henrissat B."/>
            <person name="Grigoriev I."/>
            <person name="Martin F."/>
            <person name="Perotto S."/>
        </authorList>
    </citation>
    <scope>NUCLEOTIDE SEQUENCE [LARGE SCALE GENOMIC DNA]</scope>
    <source>
        <strain evidence="2 3">E</strain>
    </source>
</reference>
<dbReference type="RefSeq" id="XP_024739519.1">
    <property type="nucleotide sequence ID" value="XM_024872073.1"/>
</dbReference>
<proteinExistence type="predicted"/>
<keyword evidence="1" id="KW-0732">Signal</keyword>
<feature type="signal peptide" evidence="1">
    <location>
        <begin position="1"/>
        <end position="28"/>
    </location>
</feature>
<evidence type="ECO:0000256" key="1">
    <source>
        <dbReference type="SAM" id="SignalP"/>
    </source>
</evidence>
<dbReference type="GeneID" id="36580154"/>
<keyword evidence="3" id="KW-1185">Reference proteome</keyword>
<evidence type="ECO:0000313" key="3">
    <source>
        <dbReference type="Proteomes" id="UP000235371"/>
    </source>
</evidence>